<evidence type="ECO:0000313" key="1">
    <source>
        <dbReference type="EMBL" id="UPV74430.1"/>
    </source>
</evidence>
<evidence type="ECO:0000313" key="2">
    <source>
        <dbReference type="Proteomes" id="UP000830729"/>
    </source>
</evidence>
<dbReference type="EMBL" id="CP096659">
    <property type="protein sequence ID" value="UPV74430.1"/>
    <property type="molecule type" value="Genomic_DNA"/>
</dbReference>
<gene>
    <name evidence="1" type="ORF">M0R89_18100</name>
</gene>
<dbReference type="GeneID" id="72187153"/>
<dbReference type="PANTHER" id="PTHR36529:SF1">
    <property type="entry name" value="GLYCOSYLTRANSFERASE"/>
    <property type="match status" value="1"/>
</dbReference>
<reference evidence="1 2" key="1">
    <citation type="submission" date="2022-04" db="EMBL/GenBank/DDBJ databases">
        <title>Diverse halophilic archaea isolated from saline environments.</title>
        <authorList>
            <person name="Cui H.-L."/>
        </authorList>
    </citation>
    <scope>NUCLEOTIDE SEQUENCE [LARGE SCALE GENOMIC DNA]</scope>
    <source>
        <strain evidence="1 2">XZYJT49</strain>
    </source>
</reference>
<dbReference type="AlphaFoldDB" id="A0A8U0HTU0"/>
<evidence type="ECO:0008006" key="3">
    <source>
        <dbReference type="Google" id="ProtNLM"/>
    </source>
</evidence>
<keyword evidence="2" id="KW-1185">Reference proteome</keyword>
<sequence>MTVIAVFADPPRPGLVLPELAESSPLSEEEAADLYAAMLKDTVRAAERSGGELLVNYRDEESADASDRSAEAEVRALVTDALSDHDEARFEVQVGSTFAARAGNTVSHLLGEEDAQSAAVVPGTAPMLTRKEIDSAAMKLRRNEVVLGPSERGRVHFAGFTDTIDFEGAYASPAVETLTDRAVDAGHEVGFLPTETRVATGTDLLSLVPELNARAAAGRIVPEHTATLLREWGLRVADGDAGPELVRTQTDSS</sequence>
<protein>
    <recommendedName>
        <fullName evidence="3">DUF2064 domain-containing protein</fullName>
    </recommendedName>
</protein>
<organism evidence="1 2">
    <name type="scientific">Halorussus limi</name>
    <dbReference type="NCBI Taxonomy" id="2938695"/>
    <lineage>
        <taxon>Archaea</taxon>
        <taxon>Methanobacteriati</taxon>
        <taxon>Methanobacteriota</taxon>
        <taxon>Stenosarchaea group</taxon>
        <taxon>Halobacteria</taxon>
        <taxon>Halobacteriales</taxon>
        <taxon>Haladaptataceae</taxon>
        <taxon>Halorussus</taxon>
    </lineage>
</organism>
<accession>A0A8U0HTU0</accession>
<dbReference type="SUPFAM" id="SSF53448">
    <property type="entry name" value="Nucleotide-diphospho-sugar transferases"/>
    <property type="match status" value="1"/>
</dbReference>
<dbReference type="InterPro" id="IPR018641">
    <property type="entry name" value="Trfase_1_rSAM/seldom-assoc"/>
</dbReference>
<proteinExistence type="predicted"/>
<dbReference type="Gene3D" id="3.90.550.10">
    <property type="entry name" value="Spore Coat Polysaccharide Biosynthesis Protein SpsA, Chain A"/>
    <property type="match status" value="1"/>
</dbReference>
<dbReference type="KEGG" id="halx:M0R89_18100"/>
<dbReference type="RefSeq" id="WP_248650475.1">
    <property type="nucleotide sequence ID" value="NZ_CP096659.1"/>
</dbReference>
<name>A0A8U0HTU0_9EURY</name>
<dbReference type="Proteomes" id="UP000830729">
    <property type="component" value="Chromosome"/>
</dbReference>
<dbReference type="PANTHER" id="PTHR36529">
    <property type="entry name" value="SLL1095 PROTEIN"/>
    <property type="match status" value="1"/>
</dbReference>
<dbReference type="InterPro" id="IPR029044">
    <property type="entry name" value="Nucleotide-diphossugar_trans"/>
</dbReference>